<dbReference type="CDD" id="cd02440">
    <property type="entry name" value="AdoMet_MTases"/>
    <property type="match status" value="1"/>
</dbReference>
<keyword evidence="2" id="KW-0808">Transferase</keyword>
<comment type="caution">
    <text evidence="5">The sequence shown here is derived from an EMBL/GenBank/DDBJ whole genome shotgun (WGS) entry which is preliminary data.</text>
</comment>
<evidence type="ECO:0000313" key="6">
    <source>
        <dbReference type="Proteomes" id="UP000567246"/>
    </source>
</evidence>
<dbReference type="Proteomes" id="UP000567246">
    <property type="component" value="Unassembled WGS sequence"/>
</dbReference>
<dbReference type="GO" id="GO:0008168">
    <property type="term" value="F:methyltransferase activity"/>
    <property type="evidence" value="ECO:0007669"/>
    <property type="project" value="UniProtKB-KW"/>
</dbReference>
<dbReference type="PANTHER" id="PTHR43464">
    <property type="entry name" value="METHYLTRANSFERASE"/>
    <property type="match status" value="1"/>
</dbReference>
<dbReference type="InterPro" id="IPR029063">
    <property type="entry name" value="SAM-dependent_MTases_sf"/>
</dbReference>
<evidence type="ECO:0000313" key="5">
    <source>
        <dbReference type="EMBL" id="MBB5849425.1"/>
    </source>
</evidence>
<sequence length="154" mass="16158">MTPSPAETNLATYDDARLAALYDHDNPPGEDHAFFRQVAEEAGATRIVDLGCGTGSLTVTLADEGRAVVGIDPAEAMLAVARARPGGNAVTWRQGTAELIEPASADLVVMSGNVAMHLIGDVWHATLQRVAAGLTPGGRLVFETRNPALRAWEG</sequence>
<dbReference type="Pfam" id="PF13649">
    <property type="entry name" value="Methyltransf_25"/>
    <property type="match status" value="1"/>
</dbReference>
<dbReference type="Gene3D" id="3.40.50.150">
    <property type="entry name" value="Vaccinia Virus protein VP39"/>
    <property type="match status" value="1"/>
</dbReference>
<accession>A0A7W9JK82</accession>
<gene>
    <name evidence="5" type="ORF">HDA33_001989</name>
</gene>
<dbReference type="PANTHER" id="PTHR43464:SF19">
    <property type="entry name" value="UBIQUINONE BIOSYNTHESIS O-METHYLTRANSFERASE, MITOCHONDRIAL"/>
    <property type="match status" value="1"/>
</dbReference>
<keyword evidence="1 5" id="KW-0489">Methyltransferase</keyword>
<evidence type="ECO:0000259" key="4">
    <source>
        <dbReference type="Pfam" id="PF13649"/>
    </source>
</evidence>
<keyword evidence="3" id="KW-0949">S-adenosyl-L-methionine</keyword>
<name>A0A7W9JK82_9MICC</name>
<dbReference type="AlphaFoldDB" id="A0A7W9JK82"/>
<reference evidence="5 6" key="1">
    <citation type="submission" date="2020-08" db="EMBL/GenBank/DDBJ databases">
        <title>Sequencing the genomes of 1000 actinobacteria strains.</title>
        <authorList>
            <person name="Klenk H.-P."/>
        </authorList>
    </citation>
    <scope>NUCLEOTIDE SEQUENCE [LARGE SCALE GENOMIC DNA]</scope>
    <source>
        <strain evidence="5 6">DSM 17945</strain>
    </source>
</reference>
<keyword evidence="6" id="KW-1185">Reference proteome</keyword>
<dbReference type="SUPFAM" id="SSF53335">
    <property type="entry name" value="S-adenosyl-L-methionine-dependent methyltransferases"/>
    <property type="match status" value="1"/>
</dbReference>
<organism evidence="5 6">
    <name type="scientific">Micrococcus endophyticus</name>
    <dbReference type="NCBI Taxonomy" id="455343"/>
    <lineage>
        <taxon>Bacteria</taxon>
        <taxon>Bacillati</taxon>
        <taxon>Actinomycetota</taxon>
        <taxon>Actinomycetes</taxon>
        <taxon>Micrococcales</taxon>
        <taxon>Micrococcaceae</taxon>
        <taxon>Micrococcus</taxon>
    </lineage>
</organism>
<proteinExistence type="predicted"/>
<evidence type="ECO:0000256" key="1">
    <source>
        <dbReference type="ARBA" id="ARBA00022603"/>
    </source>
</evidence>
<feature type="domain" description="Methyltransferase" evidence="4">
    <location>
        <begin position="47"/>
        <end position="138"/>
    </location>
</feature>
<protein>
    <submittedName>
        <fullName evidence="5">2-polyprenyl-3-methyl-5-hydroxy-6-metoxy-1, 4-benzoquinol methylase</fullName>
    </submittedName>
</protein>
<evidence type="ECO:0000256" key="3">
    <source>
        <dbReference type="ARBA" id="ARBA00022691"/>
    </source>
</evidence>
<dbReference type="GO" id="GO:0032259">
    <property type="term" value="P:methylation"/>
    <property type="evidence" value="ECO:0007669"/>
    <property type="project" value="UniProtKB-KW"/>
</dbReference>
<evidence type="ECO:0000256" key="2">
    <source>
        <dbReference type="ARBA" id="ARBA00022679"/>
    </source>
</evidence>
<dbReference type="RefSeq" id="WP_246416936.1">
    <property type="nucleotide sequence ID" value="NZ_BAABAG010000012.1"/>
</dbReference>
<dbReference type="EMBL" id="JACHMW010000001">
    <property type="protein sequence ID" value="MBB5849425.1"/>
    <property type="molecule type" value="Genomic_DNA"/>
</dbReference>
<dbReference type="InterPro" id="IPR041698">
    <property type="entry name" value="Methyltransf_25"/>
</dbReference>